<dbReference type="EMBL" id="OB794246">
    <property type="protein sequence ID" value="CAD7429858.1"/>
    <property type="molecule type" value="Genomic_DNA"/>
</dbReference>
<feature type="binding site" evidence="7">
    <location>
        <position position="1150"/>
    </location>
    <ligand>
        <name>S-adenosyl-L-methionine</name>
        <dbReference type="ChEBI" id="CHEBI:59789"/>
    </ligand>
</feature>
<evidence type="ECO:0000259" key="12">
    <source>
        <dbReference type="Pfam" id="PF17965"/>
    </source>
</evidence>
<evidence type="ECO:0000256" key="5">
    <source>
        <dbReference type="ARBA" id="ARBA00033763"/>
    </source>
</evidence>
<evidence type="ECO:0000259" key="11">
    <source>
        <dbReference type="Pfam" id="PF06458"/>
    </source>
</evidence>
<evidence type="ECO:0000256" key="4">
    <source>
        <dbReference type="ARBA" id="ARBA00022737"/>
    </source>
</evidence>
<dbReference type="GO" id="GO:0004826">
    <property type="term" value="F:phenylalanine-tRNA ligase activity"/>
    <property type="evidence" value="ECO:0007669"/>
    <property type="project" value="InterPro"/>
</dbReference>
<feature type="domain" description="Mub B2-like" evidence="13">
    <location>
        <begin position="350"/>
        <end position="447"/>
    </location>
</feature>
<feature type="active site" description="Nucleophile" evidence="7">
    <location>
        <position position="1177"/>
    </location>
</feature>
<feature type="binding site" evidence="7">
    <location>
        <position position="1102"/>
    </location>
    <ligand>
        <name>S-adenosyl-L-methionine</name>
        <dbReference type="ChEBI" id="CHEBI:59789"/>
    </ligand>
</feature>
<feature type="active site" evidence="8">
    <location>
        <position position="1177"/>
    </location>
</feature>
<dbReference type="GO" id="GO:0003723">
    <property type="term" value="F:RNA binding"/>
    <property type="evidence" value="ECO:0007669"/>
    <property type="project" value="InterPro"/>
</dbReference>
<reference evidence="14" key="1">
    <citation type="submission" date="2020-11" db="EMBL/GenBank/DDBJ databases">
        <authorList>
            <person name="Tran Van P."/>
        </authorList>
    </citation>
    <scope>NUCLEOTIDE SEQUENCE</scope>
</reference>
<dbReference type="PROSITE" id="PS01230">
    <property type="entry name" value="TRMA_1"/>
    <property type="match status" value="1"/>
</dbReference>
<feature type="domain" description="Mub B2-like" evidence="13">
    <location>
        <begin position="687"/>
        <end position="782"/>
    </location>
</feature>
<evidence type="ECO:0000256" key="9">
    <source>
        <dbReference type="SAM" id="MobiDB-lite"/>
    </source>
</evidence>
<dbReference type="Pfam" id="PF06458">
    <property type="entry name" value="MucBP"/>
    <property type="match status" value="1"/>
</dbReference>
<dbReference type="CDD" id="cd02440">
    <property type="entry name" value="AdoMet_MTases"/>
    <property type="match status" value="1"/>
</dbReference>
<evidence type="ECO:0000259" key="10">
    <source>
        <dbReference type="Pfam" id="PF03483"/>
    </source>
</evidence>
<dbReference type="FunFam" id="3.40.50.150:FF:000009">
    <property type="entry name" value="23S rRNA (Uracil(1939)-C(5))-methyltransferase RlmD"/>
    <property type="match status" value="1"/>
</dbReference>
<dbReference type="Gene3D" id="3.10.20.320">
    <property type="entry name" value="Putative peptidoglycan bound protein (lpxtg motif)"/>
    <property type="match status" value="1"/>
</dbReference>
<feature type="domain" description="Mucin binding" evidence="12">
    <location>
        <begin position="275"/>
        <end position="344"/>
    </location>
</feature>
<feature type="region of interest" description="Disordered" evidence="9">
    <location>
        <begin position="790"/>
        <end position="821"/>
    </location>
</feature>
<evidence type="ECO:0000256" key="1">
    <source>
        <dbReference type="ARBA" id="ARBA00022603"/>
    </source>
</evidence>
<organism evidence="14">
    <name type="scientific">Timema monikensis</name>
    <dbReference type="NCBI Taxonomy" id="170555"/>
    <lineage>
        <taxon>Eukaryota</taxon>
        <taxon>Metazoa</taxon>
        <taxon>Ecdysozoa</taxon>
        <taxon>Arthropoda</taxon>
        <taxon>Hexapoda</taxon>
        <taxon>Insecta</taxon>
        <taxon>Pterygota</taxon>
        <taxon>Neoptera</taxon>
        <taxon>Polyneoptera</taxon>
        <taxon>Phasmatodea</taxon>
        <taxon>Timematodea</taxon>
        <taxon>Timematoidea</taxon>
        <taxon>Timematidae</taxon>
        <taxon>Timema</taxon>
    </lineage>
</organism>
<dbReference type="Pfam" id="PF17966">
    <property type="entry name" value="Muc_B2"/>
    <property type="match status" value="3"/>
</dbReference>
<evidence type="ECO:0000259" key="13">
    <source>
        <dbReference type="Pfam" id="PF17966"/>
    </source>
</evidence>
<feature type="binding site" evidence="7">
    <location>
        <position position="1052"/>
    </location>
    <ligand>
        <name>S-adenosyl-L-methionine</name>
        <dbReference type="ChEBI" id="CHEBI:59789"/>
    </ligand>
</feature>
<dbReference type="InterPro" id="IPR030391">
    <property type="entry name" value="MeTrfase_TrmA_CS"/>
</dbReference>
<dbReference type="PANTHER" id="PTHR11061:SF45">
    <property type="match status" value="1"/>
</dbReference>
<keyword evidence="3 7" id="KW-0949">S-adenosyl-L-methionine</keyword>
<feature type="domain" description="Mucin binding" evidence="12">
    <location>
        <begin position="450"/>
        <end position="520"/>
    </location>
</feature>
<dbReference type="InterPro" id="IPR030390">
    <property type="entry name" value="MeTrfase_TrmA_AS"/>
</dbReference>
<dbReference type="InterPro" id="IPR013320">
    <property type="entry name" value="ConA-like_dom_sf"/>
</dbReference>
<dbReference type="NCBIfam" id="TIGR00479">
    <property type="entry name" value="rumA"/>
    <property type="match status" value="1"/>
</dbReference>
<dbReference type="GO" id="GO:0030697">
    <property type="term" value="F:tRNA (uracil(54)-C5)-methyltransferase activity, S-adenosyl methionine-dependent"/>
    <property type="evidence" value="ECO:0007669"/>
    <property type="project" value="UniProtKB-EC"/>
</dbReference>
<dbReference type="Gene3D" id="3.10.20.470">
    <property type="match status" value="3"/>
</dbReference>
<keyword evidence="2 7" id="KW-0808">Transferase</keyword>
<accession>A0A7R9E9B9</accession>
<dbReference type="SUPFAM" id="SSF56037">
    <property type="entry name" value="PheT/TilS domain"/>
    <property type="match status" value="1"/>
</dbReference>
<dbReference type="Gene3D" id="2.60.120.200">
    <property type="match status" value="1"/>
</dbReference>
<evidence type="ECO:0000256" key="3">
    <source>
        <dbReference type="ARBA" id="ARBA00022691"/>
    </source>
</evidence>
<dbReference type="PROSITE" id="PS01231">
    <property type="entry name" value="TRMA_2"/>
    <property type="match status" value="1"/>
</dbReference>
<dbReference type="EC" id="2.1.1.35" evidence="5"/>
<dbReference type="Pfam" id="PF04237">
    <property type="entry name" value="YjbR"/>
    <property type="match status" value="1"/>
</dbReference>
<dbReference type="Pfam" id="PF18483">
    <property type="entry name" value="Lectin_L-type_dom"/>
    <property type="match status" value="1"/>
</dbReference>
<dbReference type="InterPro" id="IPR041495">
    <property type="entry name" value="Mub_B2"/>
</dbReference>
<evidence type="ECO:0000313" key="14">
    <source>
        <dbReference type="EMBL" id="CAD7429858.1"/>
    </source>
</evidence>
<dbReference type="GO" id="GO:0070475">
    <property type="term" value="P:rRNA base methylation"/>
    <property type="evidence" value="ECO:0007669"/>
    <property type="project" value="TreeGrafter"/>
</dbReference>
<feature type="compositionally biased region" description="Polar residues" evidence="9">
    <location>
        <begin position="798"/>
        <end position="808"/>
    </location>
</feature>
<dbReference type="InterPro" id="IPR010280">
    <property type="entry name" value="U5_MeTrfase_fam"/>
</dbReference>
<feature type="domain" description="Mucin binding" evidence="12">
    <location>
        <begin position="624"/>
        <end position="682"/>
    </location>
</feature>
<dbReference type="Gene3D" id="3.40.50.150">
    <property type="entry name" value="Vaccinia Virus protein VP39"/>
    <property type="match status" value="1"/>
</dbReference>
<dbReference type="Gene3D" id="2.60.40.4300">
    <property type="match status" value="3"/>
</dbReference>
<dbReference type="SUPFAM" id="SSF49899">
    <property type="entry name" value="Concanavalin A-like lectins/glucanases"/>
    <property type="match status" value="1"/>
</dbReference>
<name>A0A7R9E9B9_9NEOP</name>
<dbReference type="Gene3D" id="2.40.50.140">
    <property type="entry name" value="Nucleic acid-binding proteins"/>
    <property type="match status" value="1"/>
</dbReference>
<dbReference type="InterPro" id="IPR038056">
    <property type="entry name" value="YjbR-like_sf"/>
</dbReference>
<comment type="similarity">
    <text evidence="7">Belongs to the class I-like SAM-binding methyltransferase superfamily. RNA M5U methyltransferase family.</text>
</comment>
<evidence type="ECO:0000256" key="7">
    <source>
        <dbReference type="PROSITE-ProRule" id="PRU01024"/>
    </source>
</evidence>
<evidence type="ECO:0000256" key="2">
    <source>
        <dbReference type="ARBA" id="ARBA00022679"/>
    </source>
</evidence>
<dbReference type="InterPro" id="IPR009459">
    <property type="entry name" value="MucBP_dom"/>
</dbReference>
<sequence>MKDVTNDDILGGAVTFNDLVIIAMEIHSVPMSNTEVKSIYGGRDKAQNAGGADGVGFLFHPGDTNVVGAPGGAAGIGGVNGAFGFKLDTYYNGVGENSFTPDPSNFKGKPFGAFVDGLNGQAKTIASSAQSISEPSNNNFVDFTMSYNGATKVMSVTYGGQTWTQDVSSFVGTNQAMSFSIAASTGAFMNLQQLRNVNFTYTVAQGTVIANYVDEQGNTIAQQETTSGDIDTPYVTSQKTIPGYTFKASNGAATSGNYAANDQTVNYVYTRNQGSIDVTYIDQTTGQTLSKKDLSGGTGDSSNYTTTDTIKSYTDAGYELVSDNYPSGGTVFTDTAQHYVVNLKQKLVVSSEQKQVNETIQYVYEDGSKAADDYNAPPLNFTRSVTTNQVTGEKTYGDWQAQNGDSFGEVVSPTIKGETADQLKIDAISGITANSADIQKKVVYKRNQGTIDVTYIDETTGQVLTKKDLSGGTDDPSNYTTADDIKSYTAKGYELVSDDYPSGGTVFTDEPQHYVVKLKHGLTESTDKKAVNQVIHYVYEGGGEAATDHNATVDFSRTITTDRVTNDKTYGDWTADNGDSFASVTSPVIDGYTADQLKVSEMTGITVDTEDISVTVTYTRNQGTIDVTYIDETTGKILTTKDLSGGTGDDSDKGYELVSNDYPEDGTKFADDPQHYIVRLKHGTVVEAENKSVNEVIHYVYDNGDKAADNYKATIVFSRTITTDKVTGEKTYSDWTADNGGRFAAVLSPIIKDYIASQLKIDEMTGITVDTADIERIVVYHKVPAGIIVPPVHPDKPSQPSNNQSKTPTAKAVKDSKPTDVLPSTGEEVLVEITENARNFSRAKLVKIIEKSPNRVKPQDRAYHEMSQSHIMHLSYPMQLEFKRDVMRQALEKYKPAGWRNYELRATLGMENTLGYRNKLQFQVRRLNDGTVIAGLYQEGTHHLVNLDNCLVQDPKTQEIINHICRLIEKFDLPVYDERKIGGIRTVMVRRSQKTALTEEFEEIVTVAVNFHPRKTSEIYGERTQILFNEKETITEGVLDYEFELSPRAFYQLNSEQANVLYGEAVKALNPKKDDRVIDAYCGVGTIGFAVAKKVKSVHGMDITPESIFDARENAKRLGLKNCHYEIGKAERIIPNWNKSGHRATAMIVDPPRTGLDDALLETITKFPPEKMVYVSCNVSTLAKDLVVLANYYKVEYIQSVDMFPHTARTEAVVKLTKRDEPLKIVKFEHLEEERKAEAFAKGNLRLTKAVGGEHFLALGDDEADNALPGEICYLDDEGAVCRSWNWRDGQRTMLTEQTKNAFLIIESVDPKRDTPFAKMEKGQPTVVMRHLKNKKSFAYISEREGRVNIAIKQKPEIAIELRDFFVDINPAFHMNKAHWNDVLLGGDVADEQVCKMVEQSYDLIKPKR</sequence>
<feature type="domain" description="MucBP" evidence="11">
    <location>
        <begin position="207"/>
        <end position="270"/>
    </location>
</feature>
<dbReference type="InterPro" id="IPR029063">
    <property type="entry name" value="SAM-dependent_MTases_sf"/>
</dbReference>
<dbReference type="InterPro" id="IPR005146">
    <property type="entry name" value="B3/B4_tRNA-bd"/>
</dbReference>
<keyword evidence="4" id="KW-0677">Repeat</keyword>
<proteinExistence type="inferred from homology"/>
<dbReference type="SUPFAM" id="SSF142906">
    <property type="entry name" value="YjbR-like"/>
    <property type="match status" value="1"/>
</dbReference>
<dbReference type="InterPro" id="IPR012340">
    <property type="entry name" value="NA-bd_OB-fold"/>
</dbReference>
<dbReference type="InterPro" id="IPR041558">
    <property type="entry name" value="MucBP_2"/>
</dbReference>
<evidence type="ECO:0000256" key="6">
    <source>
        <dbReference type="ARBA" id="ARBA00047278"/>
    </source>
</evidence>
<gene>
    <name evidence="14" type="ORF">TMSB3V08_LOCUS6633</name>
</gene>
<dbReference type="Gene3D" id="2.40.50.1070">
    <property type="match status" value="1"/>
</dbReference>
<dbReference type="Pfam" id="PF03483">
    <property type="entry name" value="B3_4"/>
    <property type="match status" value="1"/>
</dbReference>
<dbReference type="InterPro" id="IPR058532">
    <property type="entry name" value="YjbR/MT2646/Rv2570-like"/>
</dbReference>
<comment type="catalytic activity">
    <reaction evidence="6">
        <text>uridine(54) in tRNA + S-adenosyl-L-methionine = 5-methyluridine(54) in tRNA + S-adenosyl-L-homocysteine + H(+)</text>
        <dbReference type="Rhea" id="RHEA:42712"/>
        <dbReference type="Rhea" id="RHEA-COMP:10167"/>
        <dbReference type="Rhea" id="RHEA-COMP:10193"/>
        <dbReference type="ChEBI" id="CHEBI:15378"/>
        <dbReference type="ChEBI" id="CHEBI:57856"/>
        <dbReference type="ChEBI" id="CHEBI:59789"/>
        <dbReference type="ChEBI" id="CHEBI:65315"/>
        <dbReference type="ChEBI" id="CHEBI:74447"/>
        <dbReference type="EC" id="2.1.1.35"/>
    </reaction>
    <physiologicalReaction direction="left-to-right" evidence="6">
        <dbReference type="Rhea" id="RHEA:42713"/>
    </physiologicalReaction>
</comment>
<dbReference type="GO" id="GO:0070041">
    <property type="term" value="F:rRNA (uridine-C5-)-methyltransferase activity"/>
    <property type="evidence" value="ECO:0007669"/>
    <property type="project" value="TreeGrafter"/>
</dbReference>
<feature type="domain" description="Mub B2-like" evidence="13">
    <location>
        <begin position="523"/>
        <end position="621"/>
    </location>
</feature>
<dbReference type="Gene3D" id="3.90.1150.30">
    <property type="match status" value="1"/>
</dbReference>
<dbReference type="SUPFAM" id="SSF53335">
    <property type="entry name" value="S-adenosyl-L-methionine-dependent methyltransferases"/>
    <property type="match status" value="1"/>
</dbReference>
<evidence type="ECO:0000256" key="8">
    <source>
        <dbReference type="PROSITE-ProRule" id="PRU10015"/>
    </source>
</evidence>
<dbReference type="PANTHER" id="PTHR11061">
    <property type="entry name" value="RNA M5U METHYLTRANSFERASE"/>
    <property type="match status" value="1"/>
</dbReference>
<protein>
    <recommendedName>
        <fullName evidence="5">tRNA (uracil(54)-C(5))-methyltransferase</fullName>
        <ecNumber evidence="5">2.1.1.35</ecNumber>
    </recommendedName>
</protein>
<feature type="domain" description="B3/B4 tRNA-binding" evidence="10">
    <location>
        <begin position="1242"/>
        <end position="1312"/>
    </location>
</feature>
<dbReference type="Pfam" id="PF17965">
    <property type="entry name" value="MucBP_2"/>
    <property type="match status" value="3"/>
</dbReference>
<dbReference type="Pfam" id="PF05958">
    <property type="entry name" value="tRNA_U5-meth_tr"/>
    <property type="match status" value="1"/>
</dbReference>
<feature type="binding site" evidence="7">
    <location>
        <position position="1081"/>
    </location>
    <ligand>
        <name>S-adenosyl-L-methionine</name>
        <dbReference type="ChEBI" id="CHEBI:59789"/>
    </ligand>
</feature>
<keyword evidence="1 7" id="KW-0489">Methyltransferase</keyword>
<dbReference type="PROSITE" id="PS51687">
    <property type="entry name" value="SAM_MT_RNA_M5U"/>
    <property type="match status" value="1"/>
</dbReference>